<protein>
    <recommendedName>
        <fullName evidence="2">Integrase catalytic domain-containing protein</fullName>
    </recommendedName>
</protein>
<dbReference type="PANTHER" id="PTHR35046">
    <property type="entry name" value="ZINC KNUCKLE (CCHC-TYPE) FAMILY PROTEIN"/>
    <property type="match status" value="1"/>
</dbReference>
<proteinExistence type="predicted"/>
<dbReference type="InterPro" id="IPR012337">
    <property type="entry name" value="RNaseH-like_sf"/>
</dbReference>
<name>A0A0A9HEV5_ARUDO</name>
<reference evidence="1" key="2">
    <citation type="journal article" date="2015" name="Data Brief">
        <title>Shoot transcriptome of the giant reed, Arundo donax.</title>
        <authorList>
            <person name="Barrero R.A."/>
            <person name="Guerrero F.D."/>
            <person name="Moolhuijzen P."/>
            <person name="Goolsby J.A."/>
            <person name="Tidwell J."/>
            <person name="Bellgard S.E."/>
            <person name="Bellgard M.I."/>
        </authorList>
    </citation>
    <scope>NUCLEOTIDE SEQUENCE</scope>
    <source>
        <tissue evidence="1">Shoot tissue taken approximately 20 cm above the soil surface</tissue>
    </source>
</reference>
<reference evidence="1" key="1">
    <citation type="submission" date="2014-09" db="EMBL/GenBank/DDBJ databases">
        <authorList>
            <person name="Magalhaes I.L.F."/>
            <person name="Oliveira U."/>
            <person name="Santos F.R."/>
            <person name="Vidigal T.H.D.A."/>
            <person name="Brescovit A.D."/>
            <person name="Santos A.J."/>
        </authorList>
    </citation>
    <scope>NUCLEOTIDE SEQUENCE</scope>
    <source>
        <tissue evidence="1">Shoot tissue taken approximately 20 cm above the soil surface</tissue>
    </source>
</reference>
<dbReference type="AlphaFoldDB" id="A0A0A9HEV5"/>
<sequence>MPSTIVSDRDAKFLSHFWHTLWKMWEECLSHVEFAYNRAEHSTTNLYM</sequence>
<dbReference type="PANTHER" id="PTHR35046:SF18">
    <property type="entry name" value="RNA-DIRECTED DNA POLYMERASE"/>
    <property type="match status" value="1"/>
</dbReference>
<dbReference type="EMBL" id="GBRH01162609">
    <property type="protein sequence ID" value="JAE35287.1"/>
    <property type="molecule type" value="Transcribed_RNA"/>
</dbReference>
<evidence type="ECO:0008006" key="2">
    <source>
        <dbReference type="Google" id="ProtNLM"/>
    </source>
</evidence>
<accession>A0A0A9HEV5</accession>
<organism evidence="1">
    <name type="scientific">Arundo donax</name>
    <name type="common">Giant reed</name>
    <name type="synonym">Donax arundinaceus</name>
    <dbReference type="NCBI Taxonomy" id="35708"/>
    <lineage>
        <taxon>Eukaryota</taxon>
        <taxon>Viridiplantae</taxon>
        <taxon>Streptophyta</taxon>
        <taxon>Embryophyta</taxon>
        <taxon>Tracheophyta</taxon>
        <taxon>Spermatophyta</taxon>
        <taxon>Magnoliopsida</taxon>
        <taxon>Liliopsida</taxon>
        <taxon>Poales</taxon>
        <taxon>Poaceae</taxon>
        <taxon>PACMAD clade</taxon>
        <taxon>Arundinoideae</taxon>
        <taxon>Arundineae</taxon>
        <taxon>Arundo</taxon>
    </lineage>
</organism>
<dbReference type="SUPFAM" id="SSF53098">
    <property type="entry name" value="Ribonuclease H-like"/>
    <property type="match status" value="1"/>
</dbReference>
<evidence type="ECO:0000313" key="1">
    <source>
        <dbReference type="EMBL" id="JAE35287.1"/>
    </source>
</evidence>